<dbReference type="Pfam" id="PF25137">
    <property type="entry name" value="ADH_Fe_C"/>
    <property type="match status" value="1"/>
</dbReference>
<dbReference type="SUPFAM" id="SSF56796">
    <property type="entry name" value="Dehydroquinate synthase-like"/>
    <property type="match status" value="1"/>
</dbReference>
<dbReference type="CDD" id="cd14861">
    <property type="entry name" value="Fe-ADH-like"/>
    <property type="match status" value="1"/>
</dbReference>
<keyword evidence="4" id="KW-0520">NAD</keyword>
<evidence type="ECO:0000313" key="8">
    <source>
        <dbReference type="Proteomes" id="UP001595711"/>
    </source>
</evidence>
<dbReference type="InterPro" id="IPR018211">
    <property type="entry name" value="ADH_Fe_CS"/>
</dbReference>
<dbReference type="PROSITE" id="PS00913">
    <property type="entry name" value="ADH_IRON_1"/>
    <property type="match status" value="1"/>
</dbReference>
<evidence type="ECO:0000256" key="2">
    <source>
        <dbReference type="ARBA" id="ARBA00007358"/>
    </source>
</evidence>
<feature type="domain" description="Fe-containing alcohol dehydrogenase-like C-terminal" evidence="6">
    <location>
        <begin position="186"/>
        <end position="371"/>
    </location>
</feature>
<protein>
    <submittedName>
        <fullName evidence="7">Iron-containing alcohol dehydrogenase</fullName>
    </submittedName>
</protein>
<dbReference type="EMBL" id="JBHRYJ010000001">
    <property type="protein sequence ID" value="MFC3674293.1"/>
    <property type="molecule type" value="Genomic_DNA"/>
</dbReference>
<evidence type="ECO:0000256" key="3">
    <source>
        <dbReference type="ARBA" id="ARBA00023002"/>
    </source>
</evidence>
<evidence type="ECO:0000259" key="6">
    <source>
        <dbReference type="Pfam" id="PF25137"/>
    </source>
</evidence>
<gene>
    <name evidence="7" type="ORF">ACFOOQ_01985</name>
</gene>
<keyword evidence="8" id="KW-1185">Reference proteome</keyword>
<feature type="domain" description="Alcohol dehydrogenase iron-type/glycerol dehydrogenase GldA" evidence="5">
    <location>
        <begin position="8"/>
        <end position="175"/>
    </location>
</feature>
<dbReference type="Gene3D" id="3.40.50.1970">
    <property type="match status" value="1"/>
</dbReference>
<comment type="caution">
    <text evidence="7">The sequence shown here is derived from an EMBL/GenBank/DDBJ whole genome shotgun (WGS) entry which is preliminary data.</text>
</comment>
<evidence type="ECO:0000259" key="5">
    <source>
        <dbReference type="Pfam" id="PF00465"/>
    </source>
</evidence>
<comment type="cofactor">
    <cofactor evidence="1">
        <name>Fe cation</name>
        <dbReference type="ChEBI" id="CHEBI:24875"/>
    </cofactor>
</comment>
<reference evidence="8" key="1">
    <citation type="journal article" date="2019" name="Int. J. Syst. Evol. Microbiol.">
        <title>The Global Catalogue of Microorganisms (GCM) 10K type strain sequencing project: providing services to taxonomists for standard genome sequencing and annotation.</title>
        <authorList>
            <consortium name="The Broad Institute Genomics Platform"/>
            <consortium name="The Broad Institute Genome Sequencing Center for Infectious Disease"/>
            <person name="Wu L."/>
            <person name="Ma J."/>
        </authorList>
    </citation>
    <scope>NUCLEOTIDE SEQUENCE [LARGE SCALE GENOMIC DNA]</scope>
    <source>
        <strain evidence="8">KCTC 42182</strain>
    </source>
</reference>
<keyword evidence="3" id="KW-0560">Oxidoreductase</keyword>
<evidence type="ECO:0000256" key="1">
    <source>
        <dbReference type="ARBA" id="ARBA00001962"/>
    </source>
</evidence>
<dbReference type="InterPro" id="IPR039697">
    <property type="entry name" value="Alcohol_dehydrogenase_Fe"/>
</dbReference>
<dbReference type="RefSeq" id="WP_379720997.1">
    <property type="nucleotide sequence ID" value="NZ_JBHRYJ010000001.1"/>
</dbReference>
<dbReference type="Pfam" id="PF00465">
    <property type="entry name" value="Fe-ADH"/>
    <property type="match status" value="1"/>
</dbReference>
<dbReference type="PANTHER" id="PTHR11496">
    <property type="entry name" value="ALCOHOL DEHYDROGENASE"/>
    <property type="match status" value="1"/>
</dbReference>
<accession>A0ABV7VDP3</accession>
<comment type="similarity">
    <text evidence="2">Belongs to the iron-containing alcohol dehydrogenase family.</text>
</comment>
<sequence>MSVLQFLTTVHFGDGERRRLPEELARLGVKRPLYVTDKGVVAAGVLAQAIEAMPATDNFTVFDDTPVNPTEAAALAGAGRFRDGTCDGIVGIGGGAALDLAKAIAILAANPPPLWDYCNRHAAPKPIRNAPPLVLMPTTAGTGSEVGRSAVIVFDNGIKAGVRCPDVVSLAICDPELTLGLPPRITATTGMDALSHCIETYCSPTINPPADAISLDGMERILRHIERAVVNGQDRAARWNMMMGSLEGAISFQKGMGAVHALSHPLGAHGFHHGTLNAILLPHVLAYNRDHLGSKAGEICRRAGLAAGADLAGFFLALNRRIGIPAGLREIGVDETTLPAIAAAALGDNAHKTNPRPLQEADYLTILQASY</sequence>
<name>A0ABV7VDP3_9PROT</name>
<evidence type="ECO:0000313" key="7">
    <source>
        <dbReference type="EMBL" id="MFC3674293.1"/>
    </source>
</evidence>
<dbReference type="Gene3D" id="1.20.1090.10">
    <property type="entry name" value="Dehydroquinate synthase-like - alpha domain"/>
    <property type="match status" value="1"/>
</dbReference>
<dbReference type="InterPro" id="IPR056798">
    <property type="entry name" value="ADH_Fe_C"/>
</dbReference>
<organism evidence="7 8">
    <name type="scientific">Ferrovibrio xuzhouensis</name>
    <dbReference type="NCBI Taxonomy" id="1576914"/>
    <lineage>
        <taxon>Bacteria</taxon>
        <taxon>Pseudomonadati</taxon>
        <taxon>Pseudomonadota</taxon>
        <taxon>Alphaproteobacteria</taxon>
        <taxon>Rhodospirillales</taxon>
        <taxon>Rhodospirillaceae</taxon>
        <taxon>Ferrovibrio</taxon>
    </lineage>
</organism>
<evidence type="ECO:0000256" key="4">
    <source>
        <dbReference type="ARBA" id="ARBA00023027"/>
    </source>
</evidence>
<dbReference type="Proteomes" id="UP001595711">
    <property type="component" value="Unassembled WGS sequence"/>
</dbReference>
<dbReference type="PANTHER" id="PTHR11496:SF102">
    <property type="entry name" value="ALCOHOL DEHYDROGENASE 4"/>
    <property type="match status" value="1"/>
</dbReference>
<dbReference type="InterPro" id="IPR001670">
    <property type="entry name" value="ADH_Fe/GldA"/>
</dbReference>
<proteinExistence type="inferred from homology"/>